<dbReference type="PANTHER" id="PTHR37285:SF5">
    <property type="entry name" value="SPORE WALL MATURATION PROTEIN DIT1"/>
    <property type="match status" value="1"/>
</dbReference>
<organism evidence="2 3">
    <name type="scientific">Streptomyces celluloflavus</name>
    <dbReference type="NCBI Taxonomy" id="58344"/>
    <lineage>
        <taxon>Bacteria</taxon>
        <taxon>Bacillati</taxon>
        <taxon>Actinomycetota</taxon>
        <taxon>Actinomycetes</taxon>
        <taxon>Kitasatosporales</taxon>
        <taxon>Streptomycetaceae</taxon>
        <taxon>Streptomyces</taxon>
    </lineage>
</organism>
<dbReference type="RefSeq" id="WP_397672316.1">
    <property type="nucleotide sequence ID" value="NZ_JBIRFW010000004.1"/>
</dbReference>
<dbReference type="PANTHER" id="PTHR37285">
    <property type="entry name" value="SPORE WALL MATURATION PROTEIN DIT1"/>
    <property type="match status" value="1"/>
</dbReference>
<protein>
    <submittedName>
        <fullName evidence="2">L-tyrosine/L-tryptophan isonitrile synthase family protein</fullName>
    </submittedName>
</protein>
<comment type="caution">
    <text evidence="2">The sequence shown here is derived from an EMBL/GenBank/DDBJ whole genome shotgun (WGS) entry which is preliminary data.</text>
</comment>
<reference evidence="2 3" key="1">
    <citation type="submission" date="2024-10" db="EMBL/GenBank/DDBJ databases">
        <title>The Natural Products Discovery Center: Release of the First 8490 Sequenced Strains for Exploring Actinobacteria Biosynthetic Diversity.</title>
        <authorList>
            <person name="Kalkreuter E."/>
            <person name="Kautsar S.A."/>
            <person name="Yang D."/>
            <person name="Bader C.D."/>
            <person name="Teijaro C.N."/>
            <person name="Fluegel L."/>
            <person name="Davis C.M."/>
            <person name="Simpson J.R."/>
            <person name="Lauterbach L."/>
            <person name="Steele A.D."/>
            <person name="Gui C."/>
            <person name="Meng S."/>
            <person name="Li G."/>
            <person name="Viehrig K."/>
            <person name="Ye F."/>
            <person name="Su P."/>
            <person name="Kiefer A.F."/>
            <person name="Nichols A."/>
            <person name="Cepeda A.J."/>
            <person name="Yan W."/>
            <person name="Fan B."/>
            <person name="Jiang Y."/>
            <person name="Adhikari A."/>
            <person name="Zheng C.-J."/>
            <person name="Schuster L."/>
            <person name="Cowan T.M."/>
            <person name="Smanski M.J."/>
            <person name="Chevrette M.G."/>
            <person name="De Carvalho L.P.S."/>
            <person name="Shen B."/>
        </authorList>
    </citation>
    <scope>NUCLEOTIDE SEQUENCE [LARGE SCALE GENOMIC DNA]</scope>
    <source>
        <strain evidence="2 3">NPDC018013</strain>
    </source>
</reference>
<evidence type="ECO:0000313" key="3">
    <source>
        <dbReference type="Proteomes" id="UP001610990"/>
    </source>
</evidence>
<gene>
    <name evidence="2" type="ORF">ACH4GP_12250</name>
</gene>
<feature type="compositionally biased region" description="Pro residues" evidence="1">
    <location>
        <begin position="21"/>
        <end position="30"/>
    </location>
</feature>
<dbReference type="Gene3D" id="3.30.60.140">
    <property type="match status" value="1"/>
</dbReference>
<feature type="compositionally biased region" description="Low complexity" evidence="1">
    <location>
        <begin position="1"/>
        <end position="20"/>
    </location>
</feature>
<dbReference type="PIRSF" id="PIRSF037196">
    <property type="entry name" value="Pyoverdine_chromoph_PvcA"/>
    <property type="match status" value="1"/>
</dbReference>
<evidence type="ECO:0000256" key="1">
    <source>
        <dbReference type="SAM" id="MobiDB-lite"/>
    </source>
</evidence>
<proteinExistence type="predicted"/>
<sequence>MPPTGTTPAPTTAIAPVHPTVTPPQPPPGAPAAHLATCHAILATLLPYRRTLDTGHDLGPDAYPAQLRQLAPRVAAGAPVLFTLPGFPCKSPNPAKVLGHLPDEGERLSLRFLDDLCARVTAVHPPGARVLICSDGHVFSDLVHVPDRHIDAYGDALRALIRDEGLTHLDVFDLRDVYGDLPNDAKRTRIHARHAPSLETLRAQTRGDEPTRRLYQGITRFLFEDTVSFTGSRSALQRDCRTRAYGVIQRSRAWGDLIAAHHPDACRLSIHPQPRGSAKFGIRLLDAPDVWLTPWHSCLLRHTDGRRELMRRADAERLGRLVLCQGRPSHYEATGAG</sequence>
<keyword evidence="3" id="KW-1185">Reference proteome</keyword>
<dbReference type="Pfam" id="PF05141">
    <property type="entry name" value="DIT1_PvcA"/>
    <property type="match status" value="1"/>
</dbReference>
<dbReference type="EMBL" id="JBIRGH010000006">
    <property type="protein sequence ID" value="MFH8585158.1"/>
    <property type="molecule type" value="Genomic_DNA"/>
</dbReference>
<dbReference type="Proteomes" id="UP001610990">
    <property type="component" value="Unassembled WGS sequence"/>
</dbReference>
<evidence type="ECO:0000313" key="2">
    <source>
        <dbReference type="EMBL" id="MFH8585158.1"/>
    </source>
</evidence>
<dbReference type="InterPro" id="IPR017133">
    <property type="entry name" value="PvcA"/>
</dbReference>
<dbReference type="InterPro" id="IPR007817">
    <property type="entry name" value="Isocyanide_synthase_DIT1"/>
</dbReference>
<name>A0ABW7RAR3_9ACTN</name>
<accession>A0ABW7RAR3</accession>
<feature type="region of interest" description="Disordered" evidence="1">
    <location>
        <begin position="1"/>
        <end position="32"/>
    </location>
</feature>